<reference evidence="2" key="2">
    <citation type="submission" date="2021-04" db="EMBL/GenBank/DDBJ databases">
        <authorList>
            <person name="Gilroy R."/>
        </authorList>
    </citation>
    <scope>NUCLEOTIDE SEQUENCE</scope>
    <source>
        <strain evidence="2">12435</strain>
    </source>
</reference>
<dbReference type="Pfam" id="PF00583">
    <property type="entry name" value="Acetyltransf_1"/>
    <property type="match status" value="1"/>
</dbReference>
<reference evidence="2" key="1">
    <citation type="journal article" date="2021" name="PeerJ">
        <title>Extensive microbial diversity within the chicken gut microbiome revealed by metagenomics and culture.</title>
        <authorList>
            <person name="Gilroy R."/>
            <person name="Ravi A."/>
            <person name="Getino M."/>
            <person name="Pursley I."/>
            <person name="Horton D.L."/>
            <person name="Alikhan N.F."/>
            <person name="Baker D."/>
            <person name="Gharbi K."/>
            <person name="Hall N."/>
            <person name="Watson M."/>
            <person name="Adriaenssens E.M."/>
            <person name="Foster-Nyarko E."/>
            <person name="Jarju S."/>
            <person name="Secka A."/>
            <person name="Antonio M."/>
            <person name="Oren A."/>
            <person name="Chaudhuri R.R."/>
            <person name="La Ragione R."/>
            <person name="Hildebrand F."/>
            <person name="Pallen M.J."/>
        </authorList>
    </citation>
    <scope>NUCLEOTIDE SEQUENCE</scope>
    <source>
        <strain evidence="2">12435</strain>
    </source>
</reference>
<evidence type="ECO:0000313" key="2">
    <source>
        <dbReference type="EMBL" id="HIW02352.1"/>
    </source>
</evidence>
<dbReference type="PROSITE" id="PS51186">
    <property type="entry name" value="GNAT"/>
    <property type="match status" value="1"/>
</dbReference>
<dbReference type="AlphaFoldDB" id="A0A9D1PYX5"/>
<proteinExistence type="predicted"/>
<feature type="domain" description="N-acetyltransferase" evidence="1">
    <location>
        <begin position="1"/>
        <end position="146"/>
    </location>
</feature>
<evidence type="ECO:0000313" key="3">
    <source>
        <dbReference type="Proteomes" id="UP000823990"/>
    </source>
</evidence>
<dbReference type="Proteomes" id="UP000823990">
    <property type="component" value="Unassembled WGS sequence"/>
</dbReference>
<accession>A0A9D1PYX5</accession>
<comment type="caution">
    <text evidence="2">The sequence shown here is derived from an EMBL/GenBank/DDBJ whole genome shotgun (WGS) entry which is preliminary data.</text>
</comment>
<evidence type="ECO:0000259" key="1">
    <source>
        <dbReference type="PROSITE" id="PS51186"/>
    </source>
</evidence>
<dbReference type="GO" id="GO:0016747">
    <property type="term" value="F:acyltransferase activity, transferring groups other than amino-acyl groups"/>
    <property type="evidence" value="ECO:0007669"/>
    <property type="project" value="InterPro"/>
</dbReference>
<protein>
    <submittedName>
        <fullName evidence="2">GNAT family N-acetyltransferase</fullName>
    </submittedName>
</protein>
<organism evidence="2 3">
    <name type="scientific">Candidatus Protoclostridium stercorigallinarum</name>
    <dbReference type="NCBI Taxonomy" id="2838741"/>
    <lineage>
        <taxon>Bacteria</taxon>
        <taxon>Bacillati</taxon>
        <taxon>Bacillota</taxon>
        <taxon>Clostridia</taxon>
        <taxon>Candidatus Protoclostridium</taxon>
    </lineage>
</organism>
<sequence length="176" mass="19600">METTRITDKCALLDKLDEIGKEAFPPSEYVAPSSFLGDDDVGIYALTEGGEAVGYMCAGMYAELTYLFFLAVAPAFRNAGRGAAAIKTLGKLRPGVPVVVDPELAGEGMRDNDLRLRRRGFYLRNGFYPTGSGMTYNGEYFELLCTDRHFDIDIFVRSVEKYRARGFAPRYFEVKA</sequence>
<name>A0A9D1PYX5_9FIRM</name>
<dbReference type="EMBL" id="DXHS01000058">
    <property type="protein sequence ID" value="HIW02352.1"/>
    <property type="molecule type" value="Genomic_DNA"/>
</dbReference>
<dbReference type="InterPro" id="IPR016181">
    <property type="entry name" value="Acyl_CoA_acyltransferase"/>
</dbReference>
<dbReference type="Gene3D" id="3.40.630.30">
    <property type="match status" value="1"/>
</dbReference>
<dbReference type="CDD" id="cd04301">
    <property type="entry name" value="NAT_SF"/>
    <property type="match status" value="1"/>
</dbReference>
<dbReference type="InterPro" id="IPR000182">
    <property type="entry name" value="GNAT_dom"/>
</dbReference>
<dbReference type="SUPFAM" id="SSF55729">
    <property type="entry name" value="Acyl-CoA N-acyltransferases (Nat)"/>
    <property type="match status" value="1"/>
</dbReference>
<gene>
    <name evidence="2" type="ORF">H9892_03350</name>
</gene>